<proteinExistence type="predicted"/>
<dbReference type="EMBL" id="LFYT02000056">
    <property type="protein sequence ID" value="PVE05937.1"/>
    <property type="molecule type" value="Genomic_DNA"/>
</dbReference>
<evidence type="ECO:0000256" key="1">
    <source>
        <dbReference type="SAM" id="MobiDB-lite"/>
    </source>
</evidence>
<accession>A0A2T7SSR2</accession>
<feature type="region of interest" description="Disordered" evidence="1">
    <location>
        <begin position="81"/>
        <end position="101"/>
    </location>
</feature>
<organism evidence="2 3">
    <name type="scientific">Limnohabitans planktonicus II-D5</name>
    <dbReference type="NCBI Taxonomy" id="1293045"/>
    <lineage>
        <taxon>Bacteria</taxon>
        <taxon>Pseudomonadati</taxon>
        <taxon>Pseudomonadota</taxon>
        <taxon>Betaproteobacteria</taxon>
        <taxon>Burkholderiales</taxon>
        <taxon>Comamonadaceae</taxon>
        <taxon>Limnohabitans</taxon>
    </lineage>
</organism>
<gene>
    <name evidence="2" type="ORF">H663_020110</name>
</gene>
<comment type="caution">
    <text evidence="2">The sequence shown here is derived from an EMBL/GenBank/DDBJ whole genome shotgun (WGS) entry which is preliminary data.</text>
</comment>
<reference evidence="2" key="1">
    <citation type="submission" date="2017-04" db="EMBL/GenBank/DDBJ databases">
        <title>Unexpected and diverse lifestyles within the genus Limnohabitans.</title>
        <authorList>
            <person name="Kasalicky V."/>
            <person name="Mehrshad M."/>
            <person name="Andrei S.-A."/>
            <person name="Salcher M."/>
            <person name="Kratochvilova H."/>
            <person name="Simek K."/>
            <person name="Ghai R."/>
        </authorList>
    </citation>
    <scope>NUCLEOTIDE SEQUENCE [LARGE SCALE GENOMIC DNA]</scope>
    <source>
        <strain evidence="2">II-D5</strain>
    </source>
</reference>
<sequence length="101" mass="11182">MMNSTLQRQILLPLIEQAIADGARAQQACAQIGMSVRTLQRWVHPCGHEGDRRVSTLRAHSVPPNQLSQAEREAAMSVLNSEEFKDLPPSQIVPRLADQGK</sequence>
<dbReference type="AlphaFoldDB" id="A0A2T7SSR2"/>
<evidence type="ECO:0000313" key="3">
    <source>
        <dbReference type="Proteomes" id="UP000037507"/>
    </source>
</evidence>
<feature type="non-terminal residue" evidence="2">
    <location>
        <position position="101"/>
    </location>
</feature>
<protein>
    <submittedName>
        <fullName evidence="2">Uncharacterized protein</fullName>
    </submittedName>
</protein>
<name>A0A2T7SSR2_9BURK</name>
<dbReference type="Proteomes" id="UP000037507">
    <property type="component" value="Unassembled WGS sequence"/>
</dbReference>
<keyword evidence="3" id="KW-1185">Reference proteome</keyword>
<evidence type="ECO:0000313" key="2">
    <source>
        <dbReference type="EMBL" id="PVE05937.1"/>
    </source>
</evidence>